<dbReference type="eggNOG" id="COG2211">
    <property type="taxonomic scope" value="Bacteria"/>
</dbReference>
<feature type="transmembrane region" description="Helical" evidence="7">
    <location>
        <begin position="114"/>
        <end position="133"/>
    </location>
</feature>
<dbReference type="RefSeq" id="WP_012652932.1">
    <property type="nucleotide sequence ID" value="NC_011985.1"/>
</dbReference>
<comment type="subcellular location">
    <subcellularLocation>
        <location evidence="1">Cell membrane</location>
        <topology evidence="1">Multi-pass membrane protein</topology>
    </subcellularLocation>
</comment>
<feature type="transmembrane region" description="Helical" evidence="7">
    <location>
        <begin position="383"/>
        <end position="403"/>
    </location>
</feature>
<dbReference type="EMBL" id="CP000628">
    <property type="protein sequence ID" value="ACM28429.1"/>
    <property type="molecule type" value="Genomic_DNA"/>
</dbReference>
<evidence type="ECO:0000256" key="1">
    <source>
        <dbReference type="ARBA" id="ARBA00004651"/>
    </source>
</evidence>
<feature type="transmembrane region" description="Helical" evidence="7">
    <location>
        <begin position="179"/>
        <end position="201"/>
    </location>
</feature>
<feature type="transmembrane region" description="Helical" evidence="7">
    <location>
        <begin position="317"/>
        <end position="335"/>
    </location>
</feature>
<evidence type="ECO:0000256" key="7">
    <source>
        <dbReference type="SAM" id="Phobius"/>
    </source>
</evidence>
<reference evidence="8 9" key="1">
    <citation type="journal article" date="2009" name="J. Bacteriol.">
        <title>Genome sequences of three Agrobacterium biovars help elucidate the evolution of multichromosome genomes in bacteria.</title>
        <authorList>
            <person name="Slater S.C."/>
            <person name="Goldman B.S."/>
            <person name="Goodner B."/>
            <person name="Setubal J.C."/>
            <person name="Farrand S.K."/>
            <person name="Nester E.W."/>
            <person name="Burr T.J."/>
            <person name="Banta L."/>
            <person name="Dickerman A.W."/>
            <person name="Paulsen I."/>
            <person name="Otten L."/>
            <person name="Suen G."/>
            <person name="Welch R."/>
            <person name="Almeida N.F."/>
            <person name="Arnold F."/>
            <person name="Burton O.T."/>
            <person name="Du Z."/>
            <person name="Ewing A."/>
            <person name="Godsy E."/>
            <person name="Heisel S."/>
            <person name="Houmiel K.L."/>
            <person name="Jhaveri J."/>
            <person name="Lu J."/>
            <person name="Miller N.M."/>
            <person name="Norton S."/>
            <person name="Chen Q."/>
            <person name="Phoolcharoen W."/>
            <person name="Ohlin V."/>
            <person name="Ondrusek D."/>
            <person name="Pride N."/>
            <person name="Stricklin S.L."/>
            <person name="Sun J."/>
            <person name="Wheeler C."/>
            <person name="Wilson L."/>
            <person name="Zhu H."/>
            <person name="Wood D.W."/>
        </authorList>
    </citation>
    <scope>NUCLEOTIDE SEQUENCE [LARGE SCALE GENOMIC DNA]</scope>
    <source>
        <strain evidence="9">K84 / ATCC BAA-868</strain>
    </source>
</reference>
<dbReference type="AlphaFoldDB" id="B9JE84"/>
<feature type="transmembrane region" description="Helical" evidence="7">
    <location>
        <begin position="355"/>
        <end position="377"/>
    </location>
</feature>
<keyword evidence="5 7" id="KW-1133">Transmembrane helix</keyword>
<organism evidence="8 9">
    <name type="scientific">Rhizobium rhizogenes (strain K84 / ATCC BAA-868)</name>
    <name type="common">Agrobacterium radiobacter</name>
    <dbReference type="NCBI Taxonomy" id="311403"/>
    <lineage>
        <taxon>Bacteria</taxon>
        <taxon>Pseudomonadati</taxon>
        <taxon>Pseudomonadota</taxon>
        <taxon>Alphaproteobacteria</taxon>
        <taxon>Hyphomicrobiales</taxon>
        <taxon>Rhizobiaceae</taxon>
        <taxon>Rhizobium/Agrobacterium group</taxon>
        <taxon>Rhizobium</taxon>
    </lineage>
</organism>
<keyword evidence="3" id="KW-1003">Cell membrane</keyword>
<dbReference type="KEGG" id="ara:Arad_4810"/>
<evidence type="ECO:0000256" key="6">
    <source>
        <dbReference type="ARBA" id="ARBA00023136"/>
    </source>
</evidence>
<dbReference type="CDD" id="cd06173">
    <property type="entry name" value="MFS_MefA_like"/>
    <property type="match status" value="1"/>
</dbReference>
<gene>
    <name evidence="8" type="ordered locus">Arad_4810</name>
</gene>
<dbReference type="Pfam" id="PF07690">
    <property type="entry name" value="MFS_1"/>
    <property type="match status" value="1"/>
</dbReference>
<accession>B9JE84</accession>
<protein>
    <submittedName>
        <fullName evidence="8">Transporter protein</fullName>
    </submittedName>
</protein>
<keyword evidence="4 7" id="KW-0812">Transmembrane</keyword>
<dbReference type="InterPro" id="IPR011701">
    <property type="entry name" value="MFS"/>
</dbReference>
<feature type="transmembrane region" description="Helical" evidence="7">
    <location>
        <begin position="293"/>
        <end position="311"/>
    </location>
</feature>
<feature type="transmembrane region" description="Helical" evidence="7">
    <location>
        <begin position="231"/>
        <end position="253"/>
    </location>
</feature>
<name>B9JE84_RHIR8</name>
<sequence length="415" mass="44530">MDRTKQTEPSLILEHRHQRSARRFYLLSTSFAAVGRNAYYVGAVWVLAVSGELAGSIALFLALGSIAEFLVGAPAGRLADRFDRRYLCMMSDAARIFILLLTSAALLVPGKPAYVLYSSVILYAVADRIYLLASSAIIPSIARPGRLVSFNSLAYIGMQVGNMLAAIAAGWLLDLAPQQLCFLLAAGTFAVSCLGMSRIAVRTSGPTADHLLRYHQTDASERLGRLPLTLIVNYILIYAMGMLISALASIFVLQELGGSSTDFGRLEACWAVGAVVSMSILMLKAFNDADGRAIPIIVMLSGVGMASFHFMRNLEGVVALMAALGAGYNLTRVLIDVEIQRRIPSAKLGLVKGRIHVACMGFSLALYAVLAMIGNGITPSVTFLVFGSGMIVCVAFGHVIKLVTGKFSFHRRPPS</sequence>
<dbReference type="SUPFAM" id="SSF103473">
    <property type="entry name" value="MFS general substrate transporter"/>
    <property type="match status" value="1"/>
</dbReference>
<feature type="transmembrane region" description="Helical" evidence="7">
    <location>
        <begin position="24"/>
        <end position="47"/>
    </location>
</feature>
<evidence type="ECO:0000256" key="4">
    <source>
        <dbReference type="ARBA" id="ARBA00022692"/>
    </source>
</evidence>
<proteinExistence type="predicted"/>
<evidence type="ECO:0000256" key="3">
    <source>
        <dbReference type="ARBA" id="ARBA00022475"/>
    </source>
</evidence>
<dbReference type="Gene3D" id="1.20.1250.20">
    <property type="entry name" value="MFS general substrate transporter like domains"/>
    <property type="match status" value="1"/>
</dbReference>
<evidence type="ECO:0000256" key="2">
    <source>
        <dbReference type="ARBA" id="ARBA00022448"/>
    </source>
</evidence>
<feature type="transmembrane region" description="Helical" evidence="7">
    <location>
        <begin position="265"/>
        <end position="286"/>
    </location>
</feature>
<dbReference type="PANTHER" id="PTHR43266">
    <property type="entry name" value="MACROLIDE-EFFLUX PROTEIN"/>
    <property type="match status" value="1"/>
</dbReference>
<dbReference type="STRING" id="311403.Arad_4810"/>
<feature type="transmembrane region" description="Helical" evidence="7">
    <location>
        <begin position="53"/>
        <end position="74"/>
    </location>
</feature>
<feature type="transmembrane region" description="Helical" evidence="7">
    <location>
        <begin position="86"/>
        <end position="108"/>
    </location>
</feature>
<dbReference type="PANTHER" id="PTHR43266:SF2">
    <property type="entry name" value="MAJOR FACILITATOR SUPERFAMILY (MFS) PROFILE DOMAIN-CONTAINING PROTEIN"/>
    <property type="match status" value="1"/>
</dbReference>
<evidence type="ECO:0000313" key="8">
    <source>
        <dbReference type="EMBL" id="ACM28429.1"/>
    </source>
</evidence>
<keyword evidence="2" id="KW-0813">Transport</keyword>
<dbReference type="GO" id="GO:0005886">
    <property type="term" value="C:plasma membrane"/>
    <property type="evidence" value="ECO:0007669"/>
    <property type="project" value="UniProtKB-SubCell"/>
</dbReference>
<dbReference type="Proteomes" id="UP000001600">
    <property type="component" value="Chromosome 1"/>
</dbReference>
<keyword evidence="6 7" id="KW-0472">Membrane</keyword>
<dbReference type="InterPro" id="IPR036259">
    <property type="entry name" value="MFS_trans_sf"/>
</dbReference>
<evidence type="ECO:0000256" key="5">
    <source>
        <dbReference type="ARBA" id="ARBA00022989"/>
    </source>
</evidence>
<evidence type="ECO:0000313" key="9">
    <source>
        <dbReference type="Proteomes" id="UP000001600"/>
    </source>
</evidence>
<dbReference type="GO" id="GO:0022857">
    <property type="term" value="F:transmembrane transporter activity"/>
    <property type="evidence" value="ECO:0007669"/>
    <property type="project" value="InterPro"/>
</dbReference>
<dbReference type="HOGENOM" id="CLU_661627_0_0_5"/>
<feature type="transmembrane region" description="Helical" evidence="7">
    <location>
        <begin position="153"/>
        <end position="173"/>
    </location>
</feature>